<feature type="region of interest" description="Disordered" evidence="1">
    <location>
        <begin position="215"/>
        <end position="313"/>
    </location>
</feature>
<dbReference type="AlphaFoldDB" id="A0AAN0JHN4"/>
<dbReference type="GeneID" id="109584850"/>
<evidence type="ECO:0000256" key="1">
    <source>
        <dbReference type="SAM" id="MobiDB-lite"/>
    </source>
</evidence>
<name>A0AAN0JHN4_AMPQE</name>
<evidence type="ECO:0008006" key="4">
    <source>
        <dbReference type="Google" id="ProtNLM"/>
    </source>
</evidence>
<dbReference type="EnsemblMetazoa" id="XM_020000742.1">
    <property type="protein sequence ID" value="XP_019856301.1"/>
    <property type="gene ID" value="LOC109584850"/>
</dbReference>
<proteinExistence type="predicted"/>
<keyword evidence="3" id="KW-1185">Reference proteome</keyword>
<evidence type="ECO:0000313" key="3">
    <source>
        <dbReference type="Proteomes" id="UP000007879"/>
    </source>
</evidence>
<dbReference type="RefSeq" id="XP_019856301.1">
    <property type="nucleotide sequence ID" value="XM_020000742.1"/>
</dbReference>
<feature type="compositionally biased region" description="Basic and acidic residues" evidence="1">
    <location>
        <begin position="263"/>
        <end position="294"/>
    </location>
</feature>
<dbReference type="KEGG" id="aqu:109584850"/>
<sequence length="606" mass="68087">MLTNEKLQLQDKLESSISENEKLKLQISDKDKLLAKFMKERVAVKEMISVGIQFHYIVPSVDNLEYLSDVNIASKKLFLIQGDRPQLLNWEKYGLRIGVSGGSLLSTETAEVAVVALVGGQFVFPKNTVLVSAVYAVSISRPLLKALRLEMQHCIDLSRGVKTKYLKFAIAPVSTPSLPYQFSFVDGGEFSEGKWYGSIYREKFCLVGIVGSLTNGERGGDQEEQEEKENEDHDNGRNENGGARLQYLQGDAAREQQGAANVEQKEEGEGDVKQKIEERGLEKRGEGEKQKQETKGQNTLPGDNDKEKSSTGVSESMTYAGIVYYEVKGVEDLVTFAAAKNLNALLEYLKDYHSKAEMGQNVYFCFNDSSKYIELMMDEPQTEPFTGWKIKPHFRPCRLRQKDINNFGKKDYPLPPSCLISVYGSPAPGTEAMLHYAIPLDGVDEPVTIFIHRSLRNAPQHPLSASATTAVQTGVQASPIVSSVDSSLVPTTPMEIRRAEVIPEVAYRVMLECIPGIRRCGIDLHFLAEKLLEKKVINNRQRKKATDEHSGHTTDQRMDQLLDIIKDSVQQEGKVFEYILEILKDEDTILANKLYDDMINKYEQHR</sequence>
<protein>
    <recommendedName>
        <fullName evidence="4">CARD domain-containing protein</fullName>
    </recommendedName>
</protein>
<accession>A0AAN0JHN4</accession>
<dbReference type="Proteomes" id="UP000007879">
    <property type="component" value="Unassembled WGS sequence"/>
</dbReference>
<evidence type="ECO:0000313" key="2">
    <source>
        <dbReference type="EnsemblMetazoa" id="XP_019856301.1"/>
    </source>
</evidence>
<reference evidence="3" key="1">
    <citation type="journal article" date="2010" name="Nature">
        <title>The Amphimedon queenslandica genome and the evolution of animal complexity.</title>
        <authorList>
            <person name="Srivastava M."/>
            <person name="Simakov O."/>
            <person name="Chapman J."/>
            <person name="Fahey B."/>
            <person name="Gauthier M.E."/>
            <person name="Mitros T."/>
            <person name="Richards G.S."/>
            <person name="Conaco C."/>
            <person name="Dacre M."/>
            <person name="Hellsten U."/>
            <person name="Larroux C."/>
            <person name="Putnam N.H."/>
            <person name="Stanke M."/>
            <person name="Adamska M."/>
            <person name="Darling A."/>
            <person name="Degnan S.M."/>
            <person name="Oakley T.H."/>
            <person name="Plachetzki D.C."/>
            <person name="Zhai Y."/>
            <person name="Adamski M."/>
            <person name="Calcino A."/>
            <person name="Cummins S.F."/>
            <person name="Goodstein D.M."/>
            <person name="Harris C."/>
            <person name="Jackson D.J."/>
            <person name="Leys S.P."/>
            <person name="Shu S."/>
            <person name="Woodcroft B.J."/>
            <person name="Vervoort M."/>
            <person name="Kosik K.S."/>
            <person name="Manning G."/>
            <person name="Degnan B.M."/>
            <person name="Rokhsar D.S."/>
        </authorList>
    </citation>
    <scope>NUCLEOTIDE SEQUENCE [LARGE SCALE GENOMIC DNA]</scope>
</reference>
<organism evidence="2 3">
    <name type="scientific">Amphimedon queenslandica</name>
    <name type="common">Sponge</name>
    <dbReference type="NCBI Taxonomy" id="400682"/>
    <lineage>
        <taxon>Eukaryota</taxon>
        <taxon>Metazoa</taxon>
        <taxon>Porifera</taxon>
        <taxon>Demospongiae</taxon>
        <taxon>Heteroscleromorpha</taxon>
        <taxon>Haplosclerida</taxon>
        <taxon>Niphatidae</taxon>
        <taxon>Amphimedon</taxon>
    </lineage>
</organism>
<reference evidence="2" key="2">
    <citation type="submission" date="2024-06" db="UniProtKB">
        <authorList>
            <consortium name="EnsemblMetazoa"/>
        </authorList>
    </citation>
    <scope>IDENTIFICATION</scope>
</reference>